<dbReference type="Pfam" id="PF19263">
    <property type="entry name" value="DUF5906"/>
    <property type="match status" value="1"/>
</dbReference>
<organism evidence="2 3">
    <name type="scientific">Massilia pinisoli</name>
    <dbReference type="NCBI Taxonomy" id="1772194"/>
    <lineage>
        <taxon>Bacteria</taxon>
        <taxon>Pseudomonadati</taxon>
        <taxon>Pseudomonadota</taxon>
        <taxon>Betaproteobacteria</taxon>
        <taxon>Burkholderiales</taxon>
        <taxon>Oxalobacteraceae</taxon>
        <taxon>Telluria group</taxon>
        <taxon>Massilia</taxon>
    </lineage>
</organism>
<evidence type="ECO:0000313" key="2">
    <source>
        <dbReference type="EMBL" id="MCS0582873.1"/>
    </source>
</evidence>
<protein>
    <submittedName>
        <fullName evidence="2">DUF5906 domain-containing protein</fullName>
    </submittedName>
</protein>
<evidence type="ECO:0000259" key="1">
    <source>
        <dbReference type="Pfam" id="PF19263"/>
    </source>
</evidence>
<dbReference type="EMBL" id="JANUGW010000010">
    <property type="protein sequence ID" value="MCS0582873.1"/>
    <property type="molecule type" value="Genomic_DNA"/>
</dbReference>
<dbReference type="Proteomes" id="UP001204151">
    <property type="component" value="Unassembled WGS sequence"/>
</dbReference>
<reference evidence="2 3" key="1">
    <citation type="submission" date="2022-08" db="EMBL/GenBank/DDBJ databases">
        <title>Reclassification of Massilia species as members of the genera Telluria, Duganella, Pseudoduganella, Mokoshia gen. nov. and Zemynaea gen. nov. using orthogonal and non-orthogonal genome-based approaches.</title>
        <authorList>
            <person name="Bowman J.P."/>
        </authorList>
    </citation>
    <scope>NUCLEOTIDE SEQUENCE [LARGE SCALE GENOMIC DNA]</scope>
    <source>
        <strain evidence="2 3">JCM 31316</strain>
    </source>
</reference>
<dbReference type="SUPFAM" id="SSF52540">
    <property type="entry name" value="P-loop containing nucleoside triphosphate hydrolases"/>
    <property type="match status" value="1"/>
</dbReference>
<proteinExistence type="predicted"/>
<gene>
    <name evidence="2" type="ORF">NX784_14875</name>
</gene>
<dbReference type="RefSeq" id="WP_258817471.1">
    <property type="nucleotide sequence ID" value="NZ_JANUGW010000010.1"/>
</dbReference>
<dbReference type="InterPro" id="IPR027417">
    <property type="entry name" value="P-loop_NTPase"/>
</dbReference>
<feature type="domain" description="NrS-1 polymerase-like helicase" evidence="1">
    <location>
        <begin position="158"/>
        <end position="264"/>
    </location>
</feature>
<dbReference type="InterPro" id="IPR045455">
    <property type="entry name" value="NrS-1_pol-like_helicase"/>
</dbReference>
<sequence length="420" mass="48320">MTEHPALNSKKEFADRLKKDGFVWMSNEKFPITRLYNKNSGSYPANDYIPMEYARFCKLEMIPSEDKISAYIKASLELVTGIVFMPNGPDIVHKHGSKWINTYRRYKPSAESTEIDLFKEYLDRLFPDPDDYAICVSWLSHMFQRPEERPSWHLMLSSDVGTGKGFLVESILNPLLSNQSSVVNTFGNVTGKFSTVLSNNMLVLLDDPKSKSDSTATQLKSLLSEERAYIEEKGVTGSMVPTYTRFILASNENRPLRLDGDERRWYVPKRLSHKSSKEETQEFIVRLAAALETPGYLDSIFHFFMEFDISEFNHKHVRQSQALVDMIGLSENSSDYVFVDFVEDHEFFTQQEIRSAFELEGMSIPSDAYIARALGSLEVLKKQFRNEDGSKSYVWCKKTATQSDYKRHLEKRAPPMGQPF</sequence>
<comment type="caution">
    <text evidence="2">The sequence shown here is derived from an EMBL/GenBank/DDBJ whole genome shotgun (WGS) entry which is preliminary data.</text>
</comment>
<name>A0ABT1ZSH9_9BURK</name>
<keyword evidence="3" id="KW-1185">Reference proteome</keyword>
<accession>A0ABT1ZSH9</accession>
<evidence type="ECO:0000313" key="3">
    <source>
        <dbReference type="Proteomes" id="UP001204151"/>
    </source>
</evidence>
<dbReference type="Gene3D" id="3.40.50.300">
    <property type="entry name" value="P-loop containing nucleotide triphosphate hydrolases"/>
    <property type="match status" value="1"/>
</dbReference>